<evidence type="ECO:0000313" key="2">
    <source>
        <dbReference type="EMBL" id="OWF39465.1"/>
    </source>
</evidence>
<comment type="caution">
    <text evidence="2">The sequence shown here is derived from an EMBL/GenBank/DDBJ whole genome shotgun (WGS) entry which is preliminary data.</text>
</comment>
<reference evidence="2 3" key="1">
    <citation type="journal article" date="2017" name="Nat. Ecol. Evol.">
        <title>Scallop genome provides insights into evolution of bilaterian karyotype and development.</title>
        <authorList>
            <person name="Wang S."/>
            <person name="Zhang J."/>
            <person name="Jiao W."/>
            <person name="Li J."/>
            <person name="Xun X."/>
            <person name="Sun Y."/>
            <person name="Guo X."/>
            <person name="Huan P."/>
            <person name="Dong B."/>
            <person name="Zhang L."/>
            <person name="Hu X."/>
            <person name="Sun X."/>
            <person name="Wang J."/>
            <person name="Zhao C."/>
            <person name="Wang Y."/>
            <person name="Wang D."/>
            <person name="Huang X."/>
            <person name="Wang R."/>
            <person name="Lv J."/>
            <person name="Li Y."/>
            <person name="Zhang Z."/>
            <person name="Liu B."/>
            <person name="Lu W."/>
            <person name="Hui Y."/>
            <person name="Liang J."/>
            <person name="Zhou Z."/>
            <person name="Hou R."/>
            <person name="Li X."/>
            <person name="Liu Y."/>
            <person name="Li H."/>
            <person name="Ning X."/>
            <person name="Lin Y."/>
            <person name="Zhao L."/>
            <person name="Xing Q."/>
            <person name="Dou J."/>
            <person name="Li Y."/>
            <person name="Mao J."/>
            <person name="Guo H."/>
            <person name="Dou H."/>
            <person name="Li T."/>
            <person name="Mu C."/>
            <person name="Jiang W."/>
            <person name="Fu Q."/>
            <person name="Fu X."/>
            <person name="Miao Y."/>
            <person name="Liu J."/>
            <person name="Yu Q."/>
            <person name="Li R."/>
            <person name="Liao H."/>
            <person name="Li X."/>
            <person name="Kong Y."/>
            <person name="Jiang Z."/>
            <person name="Chourrout D."/>
            <person name="Li R."/>
            <person name="Bao Z."/>
        </authorList>
    </citation>
    <scope>NUCLEOTIDE SEQUENCE [LARGE SCALE GENOMIC DNA]</scope>
    <source>
        <strain evidence="2 3">PY_sf001</strain>
    </source>
</reference>
<proteinExistence type="predicted"/>
<protein>
    <recommendedName>
        <fullName evidence="1">Complex 1 LYR protein domain-containing protein</fullName>
    </recommendedName>
</protein>
<dbReference type="InterPro" id="IPR045300">
    <property type="entry name" value="Complex1_LYR_MIEF1-MP"/>
</dbReference>
<name>A0A210PSK6_MIZYE</name>
<dbReference type="AlphaFoldDB" id="A0A210PSK6"/>
<dbReference type="EMBL" id="NEDP02005525">
    <property type="protein sequence ID" value="OWF39465.1"/>
    <property type="molecule type" value="Genomic_DNA"/>
</dbReference>
<dbReference type="Pfam" id="PF05347">
    <property type="entry name" value="Complex1_LYR"/>
    <property type="match status" value="1"/>
</dbReference>
<dbReference type="Proteomes" id="UP000242188">
    <property type="component" value="Unassembled WGS sequence"/>
</dbReference>
<dbReference type="InterPro" id="IPR008011">
    <property type="entry name" value="Complex1_LYR_dom"/>
</dbReference>
<sequence length="67" mass="8127">MNHQYSKALSLYRALIRKGHTLRLTDKDFYLKRVRKEFEKNRNLADEAQIQKCIEKGEELMKRDNIM</sequence>
<gene>
    <name evidence="2" type="ORF">KP79_PYT19865</name>
</gene>
<keyword evidence="3" id="KW-1185">Reference proteome</keyword>
<feature type="domain" description="Complex 1 LYR protein" evidence="1">
    <location>
        <begin position="7"/>
        <end position="61"/>
    </location>
</feature>
<evidence type="ECO:0000259" key="1">
    <source>
        <dbReference type="Pfam" id="PF05347"/>
    </source>
</evidence>
<dbReference type="CDD" id="cd20272">
    <property type="entry name" value="Complex1_LYR_MIEF1-MP"/>
    <property type="match status" value="1"/>
</dbReference>
<accession>A0A210PSK6</accession>
<evidence type="ECO:0000313" key="3">
    <source>
        <dbReference type="Proteomes" id="UP000242188"/>
    </source>
</evidence>
<organism evidence="2 3">
    <name type="scientific">Mizuhopecten yessoensis</name>
    <name type="common">Japanese scallop</name>
    <name type="synonym">Patinopecten yessoensis</name>
    <dbReference type="NCBI Taxonomy" id="6573"/>
    <lineage>
        <taxon>Eukaryota</taxon>
        <taxon>Metazoa</taxon>
        <taxon>Spiralia</taxon>
        <taxon>Lophotrochozoa</taxon>
        <taxon>Mollusca</taxon>
        <taxon>Bivalvia</taxon>
        <taxon>Autobranchia</taxon>
        <taxon>Pteriomorphia</taxon>
        <taxon>Pectinida</taxon>
        <taxon>Pectinoidea</taxon>
        <taxon>Pectinidae</taxon>
        <taxon>Mizuhopecten</taxon>
    </lineage>
</organism>